<dbReference type="Proteomes" id="UP000199068">
    <property type="component" value="Unassembled WGS sequence"/>
</dbReference>
<feature type="transmembrane region" description="Helical" evidence="1">
    <location>
        <begin position="164"/>
        <end position="182"/>
    </location>
</feature>
<evidence type="ECO:0000313" key="4">
    <source>
        <dbReference type="Proteomes" id="UP000199068"/>
    </source>
</evidence>
<feature type="signal peptide" evidence="2">
    <location>
        <begin position="1"/>
        <end position="24"/>
    </location>
</feature>
<keyword evidence="1" id="KW-0812">Transmembrane</keyword>
<proteinExistence type="predicted"/>
<evidence type="ECO:0000313" key="3">
    <source>
        <dbReference type="EMBL" id="SDL28710.1"/>
    </source>
</evidence>
<organism evidence="3 4">
    <name type="scientific">Romboutsia lituseburensis DSM 797</name>
    <dbReference type="NCBI Taxonomy" id="1121325"/>
    <lineage>
        <taxon>Bacteria</taxon>
        <taxon>Bacillati</taxon>
        <taxon>Bacillota</taxon>
        <taxon>Clostridia</taxon>
        <taxon>Peptostreptococcales</taxon>
        <taxon>Peptostreptococcaceae</taxon>
        <taxon>Romboutsia</taxon>
    </lineage>
</organism>
<keyword evidence="1" id="KW-0472">Membrane</keyword>
<reference evidence="3 4" key="1">
    <citation type="submission" date="2016-10" db="EMBL/GenBank/DDBJ databases">
        <authorList>
            <person name="de Groot N.N."/>
        </authorList>
    </citation>
    <scope>NUCLEOTIDE SEQUENCE [LARGE SCALE GENOMIC DNA]</scope>
    <source>
        <strain evidence="3 4">DSM 797</strain>
    </source>
</reference>
<dbReference type="AlphaFoldDB" id="A0A1G9IU64"/>
<evidence type="ECO:0000256" key="1">
    <source>
        <dbReference type="SAM" id="Phobius"/>
    </source>
</evidence>
<gene>
    <name evidence="3" type="ORF">SAMN04515677_101385</name>
</gene>
<feature type="chain" id="PRO_5011529500" evidence="2">
    <location>
        <begin position="25"/>
        <end position="184"/>
    </location>
</feature>
<keyword evidence="2" id="KW-0732">Signal</keyword>
<dbReference type="STRING" id="1121325.SAMN04515677_101385"/>
<evidence type="ECO:0000256" key="2">
    <source>
        <dbReference type="SAM" id="SignalP"/>
    </source>
</evidence>
<dbReference type="RefSeq" id="WP_092722306.1">
    <property type="nucleotide sequence ID" value="NZ_FNGW01000001.1"/>
</dbReference>
<sequence length="184" mass="21140">MKKTLKSFILSILLVFTFGSNSFAMCDRGNDLIEDNINKIEINKEYKEGLLNYIRHQRITRSEYNQIVSYVEQAKLIVGNEKNLYKLSSEDKQRLEELVIKSLDVIDLKATFVKNEKGETNLIAKDKHGNVIIDVTSMDLKDIVTNFNVDIDLKFIEKEFPTELAVLGAVCILSIIILFFLTKE</sequence>
<dbReference type="EMBL" id="FNGW01000001">
    <property type="protein sequence ID" value="SDL28710.1"/>
    <property type="molecule type" value="Genomic_DNA"/>
</dbReference>
<keyword evidence="1" id="KW-1133">Transmembrane helix</keyword>
<name>A0A1G9IU64_9FIRM</name>
<protein>
    <submittedName>
        <fullName evidence="3">Uncharacterized protein</fullName>
    </submittedName>
</protein>
<accession>A0A1G9IU64</accession>
<keyword evidence="4" id="KW-1185">Reference proteome</keyword>